<dbReference type="Gene3D" id="1.25.40.340">
    <property type="match status" value="1"/>
</dbReference>
<dbReference type="EMBL" id="CP061539">
    <property type="protein sequence ID" value="QNV38612.2"/>
    <property type="molecule type" value="Genomic_DNA"/>
</dbReference>
<evidence type="ECO:0000313" key="3">
    <source>
        <dbReference type="Proteomes" id="UP000516404"/>
    </source>
</evidence>
<dbReference type="PROSITE" id="PS51480">
    <property type="entry name" value="DHAL"/>
    <property type="match status" value="1"/>
</dbReference>
<dbReference type="PANTHER" id="PTHR33434">
    <property type="entry name" value="DEGV DOMAIN-CONTAINING PROTEIN DR_1986-RELATED"/>
    <property type="match status" value="1"/>
</dbReference>
<proteinExistence type="predicted"/>
<dbReference type="GO" id="GO:0006071">
    <property type="term" value="P:glycerol metabolic process"/>
    <property type="evidence" value="ECO:0007669"/>
    <property type="project" value="InterPro"/>
</dbReference>
<dbReference type="AlphaFoldDB" id="A0A802SBU0"/>
<dbReference type="SMART" id="SM01120">
    <property type="entry name" value="Dak2"/>
    <property type="match status" value="1"/>
</dbReference>
<reference evidence="2 3" key="1">
    <citation type="submission" date="2020-09" db="EMBL/GenBank/DDBJ databases">
        <title>Investigation of environmental microbes.</title>
        <authorList>
            <person name="Ou Y."/>
            <person name="Kang Q."/>
        </authorList>
    </citation>
    <scope>NUCLEOTIDE SEQUENCE [LARGE SCALE GENOMIC DNA]</scope>
    <source>
        <strain evidence="2 3">KJZ-14</strain>
    </source>
</reference>
<evidence type="ECO:0000313" key="2">
    <source>
        <dbReference type="EMBL" id="QNV38612.2"/>
    </source>
</evidence>
<evidence type="ECO:0000259" key="1">
    <source>
        <dbReference type="PROSITE" id="PS51480"/>
    </source>
</evidence>
<dbReference type="PANTHER" id="PTHR33434:SF2">
    <property type="entry name" value="FATTY ACID-BINDING PROTEIN TM_1468"/>
    <property type="match status" value="1"/>
</dbReference>
<feature type="domain" description="DhaL" evidence="1">
    <location>
        <begin position="1"/>
        <end position="136"/>
    </location>
</feature>
<dbReference type="InterPro" id="IPR048394">
    <property type="entry name" value="FakA-like_M"/>
</dbReference>
<dbReference type="GO" id="GO:0004371">
    <property type="term" value="F:glycerone kinase activity"/>
    <property type="evidence" value="ECO:0007669"/>
    <property type="project" value="InterPro"/>
</dbReference>
<sequence length="243" mass="25624">MAGTLARIRESRENSSFADFAESAMNNARGNSGTLLSVWLNSLAPFVHDDAQSAVRCVEGFAAAARVAEKSLSTPVEGTMLTVMKAIGSVKNLDDARDCAEQTVRETTSILPALSETNVVDAGALGFLYVIDALAQVAGQPSRAARYDAEFLTAHLAVKHRQSHASKDSGVEVMATVTADLLTMSTLRNSLEAMGDSLSIARVGNGEPARWAVHVHVTTEEAAISALQAAGEVENLRTTSLGH</sequence>
<dbReference type="SUPFAM" id="SSF101473">
    <property type="entry name" value="DhaL-like"/>
    <property type="match status" value="1"/>
</dbReference>
<protein>
    <submittedName>
        <fullName evidence="2">DAK2 domain-containing protein</fullName>
    </submittedName>
</protein>
<dbReference type="KEGG" id="rter:IDM49_04990"/>
<dbReference type="InterPro" id="IPR050270">
    <property type="entry name" value="DegV_domain_contain"/>
</dbReference>
<dbReference type="Proteomes" id="UP000516404">
    <property type="component" value="Chromosome"/>
</dbReference>
<dbReference type="Pfam" id="PF21645">
    <property type="entry name" value="FakA-like_M"/>
    <property type="match status" value="1"/>
</dbReference>
<keyword evidence="3" id="KW-1185">Reference proteome</keyword>
<dbReference type="Pfam" id="PF02734">
    <property type="entry name" value="Dak2"/>
    <property type="match status" value="1"/>
</dbReference>
<gene>
    <name evidence="2" type="ORF">IDM49_04990</name>
</gene>
<dbReference type="InterPro" id="IPR036117">
    <property type="entry name" value="DhaL_dom_sf"/>
</dbReference>
<name>A0A802SBU0_9MICC</name>
<organism evidence="2 3">
    <name type="scientific">Rothia terrae</name>
    <dbReference type="NCBI Taxonomy" id="396015"/>
    <lineage>
        <taxon>Bacteria</taxon>
        <taxon>Bacillati</taxon>
        <taxon>Actinomycetota</taxon>
        <taxon>Actinomycetes</taxon>
        <taxon>Micrococcales</taxon>
        <taxon>Micrococcaceae</taxon>
        <taxon>Rothia</taxon>
    </lineage>
</organism>
<dbReference type="InterPro" id="IPR004007">
    <property type="entry name" value="DhaL_dom"/>
</dbReference>
<accession>A0A802SBU0</accession>